<dbReference type="GO" id="GO:0016020">
    <property type="term" value="C:membrane"/>
    <property type="evidence" value="ECO:0007669"/>
    <property type="project" value="UniProtKB-SubCell"/>
</dbReference>
<comment type="subcellular location">
    <subcellularLocation>
        <location evidence="1">Membrane</location>
        <topology evidence="1">Multi-pass membrane protein</topology>
    </subcellularLocation>
</comment>
<organism evidence="7">
    <name type="scientific">marine sediment metagenome</name>
    <dbReference type="NCBI Taxonomy" id="412755"/>
    <lineage>
        <taxon>unclassified sequences</taxon>
        <taxon>metagenomes</taxon>
        <taxon>ecological metagenomes</taxon>
    </lineage>
</organism>
<evidence type="ECO:0000256" key="3">
    <source>
        <dbReference type="ARBA" id="ARBA00022692"/>
    </source>
</evidence>
<dbReference type="CDD" id="cd03394">
    <property type="entry name" value="PAP2_like_5"/>
    <property type="match status" value="1"/>
</dbReference>
<evidence type="ECO:0000256" key="5">
    <source>
        <dbReference type="ARBA" id="ARBA00023136"/>
    </source>
</evidence>
<dbReference type="InterPro" id="IPR000326">
    <property type="entry name" value="PAP2/HPO"/>
</dbReference>
<evidence type="ECO:0000259" key="6">
    <source>
        <dbReference type="SMART" id="SM00014"/>
    </source>
</evidence>
<dbReference type="Pfam" id="PF01569">
    <property type="entry name" value="PAP2"/>
    <property type="match status" value="1"/>
</dbReference>
<comment type="similarity">
    <text evidence="2">Belongs to the PA-phosphatase related phosphoesterase family.</text>
</comment>
<evidence type="ECO:0000256" key="1">
    <source>
        <dbReference type="ARBA" id="ARBA00004141"/>
    </source>
</evidence>
<keyword evidence="3" id="KW-0812">Transmembrane</keyword>
<dbReference type="PANTHER" id="PTHR10165:SF35">
    <property type="entry name" value="RE23632P"/>
    <property type="match status" value="1"/>
</dbReference>
<dbReference type="Gene3D" id="1.20.144.10">
    <property type="entry name" value="Phosphatidic acid phosphatase type 2/haloperoxidase"/>
    <property type="match status" value="1"/>
</dbReference>
<dbReference type="SUPFAM" id="SSF48317">
    <property type="entry name" value="Acid phosphatase/Vanadium-dependent haloperoxidase"/>
    <property type="match status" value="1"/>
</dbReference>
<dbReference type="AlphaFoldDB" id="X0VX45"/>
<feature type="non-terminal residue" evidence="7">
    <location>
        <position position="1"/>
    </location>
</feature>
<accession>X0VX45</accession>
<dbReference type="PANTHER" id="PTHR10165">
    <property type="entry name" value="LIPID PHOSPHATE PHOSPHATASE"/>
    <property type="match status" value="1"/>
</dbReference>
<proteinExistence type="inferred from homology"/>
<dbReference type="InterPro" id="IPR036938">
    <property type="entry name" value="PAP2/HPO_sf"/>
</dbReference>
<evidence type="ECO:0000256" key="4">
    <source>
        <dbReference type="ARBA" id="ARBA00022989"/>
    </source>
</evidence>
<comment type="caution">
    <text evidence="7">The sequence shown here is derived from an EMBL/GenBank/DDBJ whole genome shotgun (WGS) entry which is preliminary data.</text>
</comment>
<reference evidence="7" key="1">
    <citation type="journal article" date="2014" name="Front. Microbiol.">
        <title>High frequency of phylogenetically diverse reductive dehalogenase-homologous genes in deep subseafloor sedimentary metagenomes.</title>
        <authorList>
            <person name="Kawai M."/>
            <person name="Futagami T."/>
            <person name="Toyoda A."/>
            <person name="Takaki Y."/>
            <person name="Nishi S."/>
            <person name="Hori S."/>
            <person name="Arai W."/>
            <person name="Tsubouchi T."/>
            <person name="Morono Y."/>
            <person name="Uchiyama I."/>
            <person name="Ito T."/>
            <person name="Fujiyama A."/>
            <person name="Inagaki F."/>
            <person name="Takami H."/>
        </authorList>
    </citation>
    <scope>NUCLEOTIDE SEQUENCE</scope>
    <source>
        <strain evidence="7">Expedition CK06-06</strain>
    </source>
</reference>
<name>X0VX45_9ZZZZ</name>
<protein>
    <recommendedName>
        <fullName evidence="6">Phosphatidic acid phosphatase type 2/haloperoxidase domain-containing protein</fullName>
    </recommendedName>
</protein>
<evidence type="ECO:0000313" key="7">
    <source>
        <dbReference type="EMBL" id="GAG05076.1"/>
    </source>
</evidence>
<keyword evidence="4" id="KW-1133">Transmembrane helix</keyword>
<dbReference type="SMART" id="SM00014">
    <property type="entry name" value="acidPPc"/>
    <property type="match status" value="1"/>
</dbReference>
<dbReference type="GO" id="GO:0046839">
    <property type="term" value="P:phospholipid dephosphorylation"/>
    <property type="evidence" value="ECO:0007669"/>
    <property type="project" value="TreeGrafter"/>
</dbReference>
<feature type="domain" description="Phosphatidic acid phosphatase type 2/haloperoxidase" evidence="6">
    <location>
        <begin position="111"/>
        <end position="223"/>
    </location>
</feature>
<gene>
    <name evidence="7" type="ORF">S01H1_40313</name>
</gene>
<keyword evidence="5" id="KW-0472">Membrane</keyword>
<sequence>IICASTGFSEWSINSLDYWKGTYSDTKYVIASPLRWNKGDWAECAFIVGTTGGIMSQDEEIQNWAQGERSSTSDKFFPLIGDLGSWGAAATLGSIYLGGCITHNTKLKRTSLLATKSVIASGVIIVIFKVLIGRSRPYKEEGACVYSPFNIHSKNQSFPSGHTSTAFSIVGCISEEYKNPLISVVMYGTAILVGLSRIHDNKHWASDVFVGSVIGISVGKTIAKLHLR</sequence>
<evidence type="ECO:0000256" key="2">
    <source>
        <dbReference type="ARBA" id="ARBA00008816"/>
    </source>
</evidence>
<dbReference type="GO" id="GO:0006644">
    <property type="term" value="P:phospholipid metabolic process"/>
    <property type="evidence" value="ECO:0007669"/>
    <property type="project" value="InterPro"/>
</dbReference>
<dbReference type="GO" id="GO:0008195">
    <property type="term" value="F:phosphatidate phosphatase activity"/>
    <property type="evidence" value="ECO:0007669"/>
    <property type="project" value="TreeGrafter"/>
</dbReference>
<dbReference type="InterPro" id="IPR043216">
    <property type="entry name" value="PAP-like"/>
</dbReference>
<dbReference type="EMBL" id="BARS01025521">
    <property type="protein sequence ID" value="GAG05076.1"/>
    <property type="molecule type" value="Genomic_DNA"/>
</dbReference>